<dbReference type="Gene3D" id="3.40.630.10">
    <property type="entry name" value="Zn peptidases"/>
    <property type="match status" value="1"/>
</dbReference>
<dbReference type="RefSeq" id="WP_094856000.1">
    <property type="nucleotide sequence ID" value="NZ_NEVM01000005.1"/>
</dbReference>
<dbReference type="SUPFAM" id="SSF53187">
    <property type="entry name" value="Zn-dependent exopeptidases"/>
    <property type="match status" value="1"/>
</dbReference>
<accession>A0A261S583</accession>
<dbReference type="AlphaFoldDB" id="A0A261S583"/>
<protein>
    <submittedName>
        <fullName evidence="1">Peptidase M14</fullName>
    </submittedName>
</protein>
<sequence>MAILLEQTFERTLDAWVREFSDPVYRGASVHAWLFEDAAARRSAELRLSQAGVQARFYSAYKPLVHFFLDEVDVNGLAGVTVRYPVHASAPPRRFTLEAYPLVGMLDTIEVSFEASGDGLDYEVELRYATARTEQKKVFAPNHVVTDHAGVSSLTPTGWVRVEGADGKLLLDEARPTEYSRMYDAILRTAAGHPWGQDEPYFDRLEVLVELPGIERDTGYEDEVISTFEAMHEEIYFGLLEVFQRHSGRPLGSRGLQPGQIVPDVRHSEREVKLRIATEAFEPVPEVVARSLGTPLSAVNGPLSPERVAHEMQVMGGEPFAVRTRQGRAVRGCYVRGAEPAVVISGGQHANEASGVVGALAAAHVLKARPDAHFVLIGLENPDGYALFGRLCQTNPRHMHHAARYTALGDDLAYREKAPYYELEARIKAYEMSGAQLHVSLHGYPSHEWTRPLSGYLPRHFELWTIPKGFFLVMRHHPGWGGRARALVENITARLAREQPELIRFNARQLAVFEAHAQERGFDMLNGIPVQISESAKERVPLMLISEFPDETVYGDRFRLAQEVQTATALAAVDGYLNCVTRGGAGK</sequence>
<name>A0A261S583_9BORD</name>
<comment type="caution">
    <text evidence="1">The sequence shown here is derived from an EMBL/GenBank/DDBJ whole genome shotgun (WGS) entry which is preliminary data.</text>
</comment>
<dbReference type="Proteomes" id="UP000216020">
    <property type="component" value="Unassembled WGS sequence"/>
</dbReference>
<dbReference type="OrthoDB" id="7956186at2"/>
<organism evidence="1 2">
    <name type="scientific">Bordetella genomosp. 10</name>
    <dbReference type="NCBI Taxonomy" id="1416804"/>
    <lineage>
        <taxon>Bacteria</taxon>
        <taxon>Pseudomonadati</taxon>
        <taxon>Pseudomonadota</taxon>
        <taxon>Betaproteobacteria</taxon>
        <taxon>Burkholderiales</taxon>
        <taxon>Alcaligenaceae</taxon>
        <taxon>Bordetella</taxon>
    </lineage>
</organism>
<gene>
    <name evidence="1" type="ORF">CAL29_27285</name>
</gene>
<reference evidence="2" key="1">
    <citation type="submission" date="2017-05" db="EMBL/GenBank/DDBJ databases">
        <title>Complete and WGS of Bordetella genogroups.</title>
        <authorList>
            <person name="Spilker T."/>
            <person name="Lipuma J."/>
        </authorList>
    </citation>
    <scope>NUCLEOTIDE SEQUENCE [LARGE SCALE GENOMIC DNA]</scope>
    <source>
        <strain evidence="2">AU16122</strain>
    </source>
</reference>
<dbReference type="EMBL" id="NEVM01000005">
    <property type="protein sequence ID" value="OZI31593.1"/>
    <property type="molecule type" value="Genomic_DNA"/>
</dbReference>
<evidence type="ECO:0000313" key="2">
    <source>
        <dbReference type="Proteomes" id="UP000216020"/>
    </source>
</evidence>
<proteinExistence type="predicted"/>
<keyword evidence="2" id="KW-1185">Reference proteome</keyword>
<evidence type="ECO:0000313" key="1">
    <source>
        <dbReference type="EMBL" id="OZI31593.1"/>
    </source>
</evidence>